<dbReference type="InterPro" id="IPR029463">
    <property type="entry name" value="Lys_MEP"/>
</dbReference>
<keyword evidence="5" id="KW-1185">Reference proteome</keyword>
<evidence type="ECO:0000313" key="4">
    <source>
        <dbReference type="EMBL" id="NMM49669.1"/>
    </source>
</evidence>
<evidence type="ECO:0000259" key="3">
    <source>
        <dbReference type="Pfam" id="PF14521"/>
    </source>
</evidence>
<dbReference type="SUPFAM" id="SSF55486">
    <property type="entry name" value="Metalloproteases ('zincins'), catalytic domain"/>
    <property type="match status" value="1"/>
</dbReference>
<proteinExistence type="predicted"/>
<comment type="caution">
    <text evidence="4">The sequence shown here is derived from an EMBL/GenBank/DDBJ whole genome shotgun (WGS) entry which is preliminary data.</text>
</comment>
<dbReference type="InterPro" id="IPR025295">
    <property type="entry name" value="eCIS_core_dom"/>
</dbReference>
<reference evidence="4 5" key="1">
    <citation type="submission" date="2020-04" db="EMBL/GenBank/DDBJ databases">
        <title>Flammeovirgaceae bacterium KN852 isolated from deep sea.</title>
        <authorList>
            <person name="Zhang D.-C."/>
        </authorList>
    </citation>
    <scope>NUCLEOTIDE SEQUENCE [LARGE SCALE GENOMIC DNA]</scope>
    <source>
        <strain evidence="4 5">KN852</strain>
    </source>
</reference>
<feature type="domain" description="eCIS core" evidence="2">
    <location>
        <begin position="108"/>
        <end position="183"/>
    </location>
</feature>
<dbReference type="RefSeq" id="WP_169683005.1">
    <property type="nucleotide sequence ID" value="NZ_JABBNU010000009.1"/>
</dbReference>
<dbReference type="Pfam" id="PF14521">
    <property type="entry name" value="Aspzincin_M35"/>
    <property type="match status" value="1"/>
</dbReference>
<dbReference type="Gene3D" id="3.40.390.10">
    <property type="entry name" value="Collagenase (Catalytic Domain)"/>
    <property type="match status" value="1"/>
</dbReference>
<dbReference type="EMBL" id="JABBNU010000009">
    <property type="protein sequence ID" value="NMM49669.1"/>
    <property type="molecule type" value="Genomic_DNA"/>
</dbReference>
<dbReference type="Proteomes" id="UP000559010">
    <property type="component" value="Unassembled WGS sequence"/>
</dbReference>
<evidence type="ECO:0000313" key="5">
    <source>
        <dbReference type="Proteomes" id="UP000559010"/>
    </source>
</evidence>
<feature type="region of interest" description="Disordered" evidence="1">
    <location>
        <begin position="82"/>
        <end position="109"/>
    </location>
</feature>
<dbReference type="Pfam" id="PF13699">
    <property type="entry name" value="eCIS_core"/>
    <property type="match status" value="1"/>
</dbReference>
<evidence type="ECO:0000259" key="2">
    <source>
        <dbReference type="Pfam" id="PF13699"/>
    </source>
</evidence>
<gene>
    <name evidence="4" type="ORF">HH304_14775</name>
</gene>
<feature type="region of interest" description="Disordered" evidence="1">
    <location>
        <begin position="1"/>
        <end position="24"/>
    </location>
</feature>
<sequence length="486" mass="54009">MFHPASIRKNNIQPKLKIGEPGDKYEKEADAIADRVMRMPSGEGLRMKSDKVNPDIQMKCAKCEEEEEVQMKPISNQFLQMKSESKQGVASSSLSSRINNSNNSGNSLPEKVRNEMGGKIGADFSGVKIHTDQNAVQMNNELGARAFTYGNDIYFNQGEYSPDNTKGKRLLAHELVHTVQQNDSIQKTDYSDCTNDQLTNLIIPAVNEADSYLQTAISRLSASRLSNNTKDALFMAFRSDTQATADFVKSKLQEIKSGLAGATIECEQPGTFMMDHFCGGNKAYVRLVLSNIHLCMDWWGPDKSLRLRADNLIHEGSHRYNGTSDEGYLGSVDCSERARTAGMSTSRRMNNADSYSCFVYFLLHATDTASLATSFRGGNLALQQDPTGTINLNDGPRSTKFRVSGVPSNSGFRMRWIIADSQNRRYLLKADGGNPFQYGNYEEVYINTPTRDLLKERGITSAEIRCRVDIPGIGDRLFTNPITLST</sequence>
<protein>
    <submittedName>
        <fullName evidence="4">DUF4157 domain-containing protein</fullName>
    </submittedName>
</protein>
<evidence type="ECO:0000256" key="1">
    <source>
        <dbReference type="SAM" id="MobiDB-lite"/>
    </source>
</evidence>
<dbReference type="GO" id="GO:0004222">
    <property type="term" value="F:metalloendopeptidase activity"/>
    <property type="evidence" value="ECO:0007669"/>
    <property type="project" value="InterPro"/>
</dbReference>
<name>A0A848J5M9_9BACT</name>
<accession>A0A848J5M9</accession>
<organism evidence="4 5">
    <name type="scientific">Marinigracilibium pacificum</name>
    <dbReference type="NCBI Taxonomy" id="2729599"/>
    <lineage>
        <taxon>Bacteria</taxon>
        <taxon>Pseudomonadati</taxon>
        <taxon>Bacteroidota</taxon>
        <taxon>Cytophagia</taxon>
        <taxon>Cytophagales</taxon>
        <taxon>Flammeovirgaceae</taxon>
        <taxon>Marinigracilibium</taxon>
    </lineage>
</organism>
<dbReference type="AlphaFoldDB" id="A0A848J5M9"/>
<feature type="compositionally biased region" description="Low complexity" evidence="1">
    <location>
        <begin position="91"/>
        <end position="107"/>
    </location>
</feature>
<feature type="domain" description="Lysine-specific metallo-endopeptidase" evidence="3">
    <location>
        <begin position="237"/>
        <end position="358"/>
    </location>
</feature>
<dbReference type="InterPro" id="IPR024079">
    <property type="entry name" value="MetalloPept_cat_dom_sf"/>
</dbReference>